<dbReference type="EMBL" id="KC469064">
    <property type="protein sequence ID" value="AGE10682.1"/>
    <property type="molecule type" value="mRNA"/>
</dbReference>
<evidence type="ECO:0000313" key="1">
    <source>
        <dbReference type="EMBL" id="AGE10682.1"/>
    </source>
</evidence>
<organism evidence="1">
    <name type="scientific">Dunaliella salina</name>
    <name type="common">Green alga</name>
    <name type="synonym">Protococcus salinus</name>
    <dbReference type="NCBI Taxonomy" id="3046"/>
    <lineage>
        <taxon>Eukaryota</taxon>
        <taxon>Viridiplantae</taxon>
        <taxon>Chlorophyta</taxon>
        <taxon>core chlorophytes</taxon>
        <taxon>Chlorophyceae</taxon>
        <taxon>CS clade</taxon>
        <taxon>Chlamydomonadales</taxon>
        <taxon>Dunaliellaceae</taxon>
        <taxon>Dunaliella</taxon>
    </lineage>
</organism>
<dbReference type="AlphaFoldDB" id="L7Z3K6"/>
<accession>L7Z3K6</accession>
<proteinExistence type="evidence at transcript level"/>
<reference evidence="1" key="1">
    <citation type="submission" date="2013-01" db="EMBL/GenBank/DDBJ databases">
        <authorList>
            <person name="Gong W."/>
            <person name="Zhao L."/>
            <person name="Chen X."/>
            <person name="Zhang F."/>
            <person name="Hu B."/>
            <person name="Chen D."/>
        </authorList>
    </citation>
    <scope>NUCLEOTIDE SEQUENCE</scope>
    <source>
        <strain evidence="1">Y6</strain>
    </source>
</reference>
<name>L7Z3K6_DUNSA</name>
<gene>
    <name evidence="1" type="primary">Ds-26-10</name>
</gene>
<protein>
    <submittedName>
        <fullName evidence="1">Uncharacterized protein</fullName>
    </submittedName>
</protein>
<sequence>MQLTIAGMKQAVVTTRIFQRDRQAFMPEEH</sequence>